<reference evidence="9" key="1">
    <citation type="journal article" date="2016" name="Nat. Biotechnol.">
        <title>Sequencing wild and cultivated cassava and related species reveals extensive interspecific hybridization and genetic diversity.</title>
        <authorList>
            <person name="Bredeson J.V."/>
            <person name="Lyons J.B."/>
            <person name="Prochnik S.E."/>
            <person name="Wu G.A."/>
            <person name="Ha C.M."/>
            <person name="Edsinger-Gonzales E."/>
            <person name="Grimwood J."/>
            <person name="Schmutz J."/>
            <person name="Rabbi I.Y."/>
            <person name="Egesi C."/>
            <person name="Nauluvula P."/>
            <person name="Lebot V."/>
            <person name="Ndunguru J."/>
            <person name="Mkamilo G."/>
            <person name="Bart R.S."/>
            <person name="Setter T.L."/>
            <person name="Gleadow R.M."/>
            <person name="Kulakow P."/>
            <person name="Ferguson M.E."/>
            <person name="Rounsley S."/>
            <person name="Rokhsar D.S."/>
        </authorList>
    </citation>
    <scope>NUCLEOTIDE SEQUENCE [LARGE SCALE GENOMIC DNA]</scope>
    <source>
        <strain evidence="9">cv. AM560-2</strain>
    </source>
</reference>
<keyword evidence="6" id="KW-0175">Coiled coil</keyword>
<comment type="caution">
    <text evidence="8">The sequence shown here is derived from an EMBL/GenBank/DDBJ whole genome shotgun (WGS) entry which is preliminary data.</text>
</comment>
<dbReference type="PANTHER" id="PTHR31429">
    <property type="entry name" value="WRKY TRANSCRIPTION FACTOR 36-RELATED"/>
    <property type="match status" value="1"/>
</dbReference>
<dbReference type="Gene3D" id="2.20.25.80">
    <property type="entry name" value="WRKY domain"/>
    <property type="match status" value="1"/>
</dbReference>
<name>A0A2C9UEL8_MANES</name>
<evidence type="ECO:0000256" key="2">
    <source>
        <dbReference type="ARBA" id="ARBA00023015"/>
    </source>
</evidence>
<accession>A0A2C9UEL8</accession>
<keyword evidence="4" id="KW-0804">Transcription</keyword>
<evidence type="ECO:0000313" key="8">
    <source>
        <dbReference type="EMBL" id="OAY28462.1"/>
    </source>
</evidence>
<dbReference type="SUPFAM" id="SSF118290">
    <property type="entry name" value="WRKY DNA-binding domain"/>
    <property type="match status" value="1"/>
</dbReference>
<comment type="subcellular location">
    <subcellularLocation>
        <location evidence="1">Nucleus</location>
    </subcellularLocation>
</comment>
<evidence type="ECO:0000256" key="4">
    <source>
        <dbReference type="ARBA" id="ARBA00023163"/>
    </source>
</evidence>
<evidence type="ECO:0000259" key="7">
    <source>
        <dbReference type="PROSITE" id="PS50811"/>
    </source>
</evidence>
<dbReference type="InterPro" id="IPR003657">
    <property type="entry name" value="WRKY_dom"/>
</dbReference>
<dbReference type="SMR" id="A0A2C9UEL8"/>
<dbReference type="InterPro" id="IPR036576">
    <property type="entry name" value="WRKY_dom_sf"/>
</dbReference>
<dbReference type="AlphaFoldDB" id="A0A2C9UEL8"/>
<organism evidence="8 9">
    <name type="scientific">Manihot esculenta</name>
    <name type="common">Cassava</name>
    <name type="synonym">Jatropha manihot</name>
    <dbReference type="NCBI Taxonomy" id="3983"/>
    <lineage>
        <taxon>Eukaryota</taxon>
        <taxon>Viridiplantae</taxon>
        <taxon>Streptophyta</taxon>
        <taxon>Embryophyta</taxon>
        <taxon>Tracheophyta</taxon>
        <taxon>Spermatophyta</taxon>
        <taxon>Magnoliopsida</taxon>
        <taxon>eudicotyledons</taxon>
        <taxon>Gunneridae</taxon>
        <taxon>Pentapetalae</taxon>
        <taxon>rosids</taxon>
        <taxon>fabids</taxon>
        <taxon>Malpighiales</taxon>
        <taxon>Euphorbiaceae</taxon>
        <taxon>Crotonoideae</taxon>
        <taxon>Manihoteae</taxon>
        <taxon>Manihot</taxon>
    </lineage>
</organism>
<dbReference type="Proteomes" id="UP000091857">
    <property type="component" value="Chromosome 15"/>
</dbReference>
<dbReference type="InterPro" id="IPR044810">
    <property type="entry name" value="WRKY_plant"/>
</dbReference>
<keyword evidence="2" id="KW-0805">Transcription regulation</keyword>
<dbReference type="Pfam" id="PF03106">
    <property type="entry name" value="WRKY"/>
    <property type="match status" value="1"/>
</dbReference>
<gene>
    <name evidence="8" type="ORF">MANES_15G068800v8</name>
</gene>
<dbReference type="GO" id="GO:0043565">
    <property type="term" value="F:sequence-specific DNA binding"/>
    <property type="evidence" value="ECO:0007669"/>
    <property type="project" value="InterPro"/>
</dbReference>
<dbReference type="GO" id="GO:0005634">
    <property type="term" value="C:nucleus"/>
    <property type="evidence" value="ECO:0007669"/>
    <property type="project" value="UniProtKB-SubCell"/>
</dbReference>
<keyword evidence="9" id="KW-1185">Reference proteome</keyword>
<protein>
    <recommendedName>
        <fullName evidence="7">WRKY domain-containing protein</fullName>
    </recommendedName>
</protein>
<evidence type="ECO:0000256" key="1">
    <source>
        <dbReference type="ARBA" id="ARBA00004123"/>
    </source>
</evidence>
<dbReference type="PROSITE" id="PS50811">
    <property type="entry name" value="WRKY"/>
    <property type="match status" value="1"/>
</dbReference>
<feature type="domain" description="WRKY" evidence="7">
    <location>
        <begin position="327"/>
        <end position="393"/>
    </location>
</feature>
<dbReference type="EMBL" id="CM004401">
    <property type="protein sequence ID" value="OAY28462.1"/>
    <property type="molecule type" value="Genomic_DNA"/>
</dbReference>
<evidence type="ECO:0000313" key="9">
    <source>
        <dbReference type="Proteomes" id="UP000091857"/>
    </source>
</evidence>
<dbReference type="PANTHER" id="PTHR31429:SF81">
    <property type="entry name" value="TRANSCRIPTION FACTOR WRKY FAMILY-RELATED"/>
    <property type="match status" value="1"/>
</dbReference>
<keyword evidence="3" id="KW-0238">DNA-binding</keyword>
<dbReference type="GO" id="GO:0003700">
    <property type="term" value="F:DNA-binding transcription factor activity"/>
    <property type="evidence" value="ECO:0007669"/>
    <property type="project" value="InterPro"/>
</dbReference>
<proteinExistence type="predicted"/>
<evidence type="ECO:0000256" key="3">
    <source>
        <dbReference type="ARBA" id="ARBA00023125"/>
    </source>
</evidence>
<dbReference type="SMART" id="SM00774">
    <property type="entry name" value="WRKY"/>
    <property type="match status" value="1"/>
</dbReference>
<dbReference type="OrthoDB" id="2020995at2759"/>
<feature type="coiled-coil region" evidence="6">
    <location>
        <begin position="128"/>
        <end position="162"/>
    </location>
</feature>
<evidence type="ECO:0000256" key="5">
    <source>
        <dbReference type="ARBA" id="ARBA00023242"/>
    </source>
</evidence>
<dbReference type="FunFam" id="2.20.25.80:FF:000002">
    <property type="entry name" value="probable WRKY transcription factor 31"/>
    <property type="match status" value="1"/>
</dbReference>
<dbReference type="Gramene" id="Manes.15G068800.1.v8.1">
    <property type="protein sequence ID" value="Manes.15G068800.1.v8.1.CDS"/>
    <property type="gene ID" value="Manes.15G068800.v8.1"/>
</dbReference>
<sequence>MDKPLGLSFGTDPTSSLIISQPPGINTAWKHDIIIMDPSNDRPLNHCSGDEYRSISNGKRVITEMDFFAVGSCPKQKACIIKKECIDERVEQQNEDDVNIGLNLLTGNSGSCNKSMVEDGTSQTKEVYDQRKKELELLQAEIDHMNEENQLLKGILNQVNRNYYALQMHVVALKQRQQIHKATTVKNEEVINGNLEEKQRKGSIFARQFLDLGKAERAEMGEGRSQSTSEERNRDCAVSPNIVESMEHNKSQMISNSSISGVFPVLDPLRRSGDGEISDHKTSEEAFHGWVPNKVPKINTSRDVDDEQKEETMSMIRKARVAVRARSEASMISDGCQWRKYGQKVAKGNPCPRAYYRCTMAAGCTVRKQVQRCSEDQAVLITTYEGHHNHPLSPAAMAMASTTSAAASMLLSGSMPSPDGLMNTNLLAKTLACPPGFATISASAPFPTVTLDLTHSPISSSSQSPQGHLLLPSLNFPHNFASALNVSAGALHNQYKVSGLLSPHQGMELPQILPLMADTSVSAATAALTADPNFTAALVAAISSIIGNVQASSNANNSSTIRNSIDNST</sequence>
<evidence type="ECO:0000256" key="6">
    <source>
        <dbReference type="SAM" id="Coils"/>
    </source>
</evidence>
<keyword evidence="5" id="KW-0539">Nucleus</keyword>